<protein>
    <submittedName>
        <fullName evidence="2">Uncharacterized protein</fullName>
    </submittedName>
</protein>
<accession>A0A8J8B5Q6</accession>
<feature type="compositionally biased region" description="Gly residues" evidence="1">
    <location>
        <begin position="1"/>
        <end position="11"/>
    </location>
</feature>
<evidence type="ECO:0000256" key="1">
    <source>
        <dbReference type="SAM" id="MobiDB-lite"/>
    </source>
</evidence>
<organism evidence="2 3">
    <name type="scientific">Methanocalculus chunghsingensis</name>
    <dbReference type="NCBI Taxonomy" id="156457"/>
    <lineage>
        <taxon>Archaea</taxon>
        <taxon>Methanobacteriati</taxon>
        <taxon>Methanobacteriota</taxon>
        <taxon>Stenosarchaea group</taxon>
        <taxon>Methanomicrobia</taxon>
        <taxon>Methanomicrobiales</taxon>
        <taxon>Methanocalculaceae</taxon>
        <taxon>Methanocalculus</taxon>
    </lineage>
</organism>
<reference evidence="2" key="1">
    <citation type="submission" date="2014-12" db="EMBL/GenBank/DDBJ databases">
        <authorList>
            <person name="Huang H.-H."/>
            <person name="Chen S.-C."/>
            <person name="Lai M.-C."/>
        </authorList>
    </citation>
    <scope>NUCLEOTIDE SEQUENCE</scope>
    <source>
        <strain evidence="2">K1F9705b</strain>
    </source>
</reference>
<dbReference type="Proteomes" id="UP000730161">
    <property type="component" value="Unassembled WGS sequence"/>
</dbReference>
<keyword evidence="3" id="KW-1185">Reference proteome</keyword>
<name>A0A8J8B5Q6_9EURY</name>
<evidence type="ECO:0000313" key="2">
    <source>
        <dbReference type="EMBL" id="MBR1369343.1"/>
    </source>
</evidence>
<dbReference type="InterPro" id="IPR035205">
    <property type="entry name" value="DUF5320"/>
</dbReference>
<dbReference type="AlphaFoldDB" id="A0A8J8B5Q6"/>
<sequence>MPGLNGRGPLGMGPMTGRRMGRCVSPSSDAQSAAQSEQIIYGLGRGGLPCGCGRGFGGGRMRGRFVQINTQNEVQE</sequence>
<dbReference type="EMBL" id="JWHL01000011">
    <property type="protein sequence ID" value="MBR1369343.1"/>
    <property type="molecule type" value="Genomic_DNA"/>
</dbReference>
<evidence type="ECO:0000313" key="3">
    <source>
        <dbReference type="Proteomes" id="UP000730161"/>
    </source>
</evidence>
<feature type="region of interest" description="Disordered" evidence="1">
    <location>
        <begin position="1"/>
        <end position="31"/>
    </location>
</feature>
<comment type="caution">
    <text evidence="2">The sequence shown here is derived from an EMBL/GenBank/DDBJ whole genome shotgun (WGS) entry which is preliminary data.</text>
</comment>
<dbReference type="Pfam" id="PF17253">
    <property type="entry name" value="DUF5320"/>
    <property type="match status" value="1"/>
</dbReference>
<gene>
    <name evidence="2" type="ORF">RJ53_07485</name>
</gene>
<proteinExistence type="predicted"/>
<dbReference type="RefSeq" id="WP_211531041.1">
    <property type="nucleotide sequence ID" value="NZ_JWHL01000011.1"/>
</dbReference>